<gene>
    <name evidence="2" type="ORF">B0T16DRAFT_136979</name>
</gene>
<keyword evidence="3" id="KW-1185">Reference proteome</keyword>
<accession>A0AA39YE47</accession>
<feature type="signal peptide" evidence="1">
    <location>
        <begin position="1"/>
        <end position="21"/>
    </location>
</feature>
<reference evidence="2" key="1">
    <citation type="submission" date="2023-06" db="EMBL/GenBank/DDBJ databases">
        <title>Genome-scale phylogeny and comparative genomics of the fungal order Sordariales.</title>
        <authorList>
            <consortium name="Lawrence Berkeley National Laboratory"/>
            <person name="Hensen N."/>
            <person name="Bonometti L."/>
            <person name="Westerberg I."/>
            <person name="Brannstrom I.O."/>
            <person name="Guillou S."/>
            <person name="Cros-Aarteil S."/>
            <person name="Calhoun S."/>
            <person name="Haridas S."/>
            <person name="Kuo A."/>
            <person name="Mondo S."/>
            <person name="Pangilinan J."/>
            <person name="Riley R."/>
            <person name="Labutti K."/>
            <person name="Andreopoulos B."/>
            <person name="Lipzen A."/>
            <person name="Chen C."/>
            <person name="Yanf M."/>
            <person name="Daum C."/>
            <person name="Ng V."/>
            <person name="Clum A."/>
            <person name="Steindorff A."/>
            <person name="Ohm R."/>
            <person name="Martin F."/>
            <person name="Silar P."/>
            <person name="Natvig D."/>
            <person name="Lalanne C."/>
            <person name="Gautier V."/>
            <person name="Ament-Velasquez S.L."/>
            <person name="Kruys A."/>
            <person name="Hutchinson M.I."/>
            <person name="Powell A.J."/>
            <person name="Barry K."/>
            <person name="Miller A.N."/>
            <person name="Grigoriev I.V."/>
            <person name="Debuchy R."/>
            <person name="Gladieux P."/>
            <person name="Thoren M.H."/>
            <person name="Johannesson H."/>
        </authorList>
    </citation>
    <scope>NUCLEOTIDE SEQUENCE</scope>
    <source>
        <strain evidence="2">SMH2532-1</strain>
    </source>
</reference>
<name>A0AA39YE47_9PEZI</name>
<feature type="chain" id="PRO_5041204664" description="Secreted protein" evidence="1">
    <location>
        <begin position="22"/>
        <end position="320"/>
    </location>
</feature>
<evidence type="ECO:0008006" key="4">
    <source>
        <dbReference type="Google" id="ProtNLM"/>
    </source>
</evidence>
<comment type="caution">
    <text evidence="2">The sequence shown here is derived from an EMBL/GenBank/DDBJ whole genome shotgun (WGS) entry which is preliminary data.</text>
</comment>
<evidence type="ECO:0000313" key="3">
    <source>
        <dbReference type="Proteomes" id="UP001174936"/>
    </source>
</evidence>
<evidence type="ECO:0000256" key="1">
    <source>
        <dbReference type="SAM" id="SignalP"/>
    </source>
</evidence>
<keyword evidence="1" id="KW-0732">Signal</keyword>
<evidence type="ECO:0000313" key="2">
    <source>
        <dbReference type="EMBL" id="KAK0649827.1"/>
    </source>
</evidence>
<dbReference type="EMBL" id="JAULSV010000003">
    <property type="protein sequence ID" value="KAK0649827.1"/>
    <property type="molecule type" value="Genomic_DNA"/>
</dbReference>
<proteinExistence type="predicted"/>
<organism evidence="2 3">
    <name type="scientific">Cercophora newfieldiana</name>
    <dbReference type="NCBI Taxonomy" id="92897"/>
    <lineage>
        <taxon>Eukaryota</taxon>
        <taxon>Fungi</taxon>
        <taxon>Dikarya</taxon>
        <taxon>Ascomycota</taxon>
        <taxon>Pezizomycotina</taxon>
        <taxon>Sordariomycetes</taxon>
        <taxon>Sordariomycetidae</taxon>
        <taxon>Sordariales</taxon>
        <taxon>Lasiosphaeriaceae</taxon>
        <taxon>Cercophora</taxon>
    </lineage>
</organism>
<sequence>MSPSSAVTVALLASTSILVAAQDTILSCADVKCPTFPQRASNDCNITSSSYSNVGVSKIPGLPSSLGGLTWVEAIAVDDSNPQRRFIKDFYLGSDPNANTEDLGSCALFFTKVSRNVVFKDSRDITSAQGTCAEAMSQECVSKLLQRAQGVDLQGLPSKEACSQLKSVFEGRMDTECASFATGAAWEGVEAKELSGPGAPSAITSSQNSSTNCWPIEPKSFNLAPVATIVTNGTNNIVAGEQDLFKITPILTVVFPSSNSSGVSRTAAQLTCMKAIDMSVAKNSTKVGDPNESAAPGRLSVGATTAALIVALITFVTQLC</sequence>
<dbReference type="Proteomes" id="UP001174936">
    <property type="component" value="Unassembled WGS sequence"/>
</dbReference>
<protein>
    <recommendedName>
        <fullName evidence="4">Secreted protein</fullName>
    </recommendedName>
</protein>
<dbReference type="AlphaFoldDB" id="A0AA39YE47"/>